<organism evidence="1 2">
    <name type="scientific">Parascedosporium putredinis</name>
    <dbReference type="NCBI Taxonomy" id="1442378"/>
    <lineage>
        <taxon>Eukaryota</taxon>
        <taxon>Fungi</taxon>
        <taxon>Dikarya</taxon>
        <taxon>Ascomycota</taxon>
        <taxon>Pezizomycotina</taxon>
        <taxon>Sordariomycetes</taxon>
        <taxon>Hypocreomycetidae</taxon>
        <taxon>Microascales</taxon>
        <taxon>Microascaceae</taxon>
        <taxon>Parascedosporium</taxon>
    </lineage>
</organism>
<reference evidence="1" key="1">
    <citation type="submission" date="2022-11" db="EMBL/GenBank/DDBJ databases">
        <authorList>
            <person name="Scott C."/>
            <person name="Bruce N."/>
        </authorList>
    </citation>
    <scope>NUCLEOTIDE SEQUENCE</scope>
</reference>
<name>A0A9P1H1S6_9PEZI</name>
<evidence type="ECO:0000313" key="2">
    <source>
        <dbReference type="Proteomes" id="UP000838763"/>
    </source>
</evidence>
<dbReference type="EMBL" id="CALLCH030000012">
    <property type="protein sequence ID" value="CAI4215090.1"/>
    <property type="molecule type" value="Genomic_DNA"/>
</dbReference>
<accession>A0A9P1H1S6</accession>
<protein>
    <submittedName>
        <fullName evidence="1">Uncharacterized protein</fullName>
    </submittedName>
</protein>
<comment type="caution">
    <text evidence="1">The sequence shown here is derived from an EMBL/GenBank/DDBJ whole genome shotgun (WGS) entry which is preliminary data.</text>
</comment>
<proteinExistence type="predicted"/>
<evidence type="ECO:0000313" key="1">
    <source>
        <dbReference type="EMBL" id="CAI4215090.1"/>
    </source>
</evidence>
<sequence>MNYPQEPGDFPVSSQNYGMILDYMLDPENPWNGFNHDSAQFNNQHVTPIHASAYPVCRSAAISDYGTNPTSDSGYVSLSMGLPPDSLGGESILDPSFHALDSRLDQFGATVSTASRFAKLPRSGIPQSATVSEAGAQLICEVCSKPCQSKATLKCVFPCDAAYHCD</sequence>
<gene>
    <name evidence="1" type="ORF">PPNO1_LOCUS4810</name>
</gene>
<keyword evidence="2" id="KW-1185">Reference proteome</keyword>
<dbReference type="Proteomes" id="UP000838763">
    <property type="component" value="Unassembled WGS sequence"/>
</dbReference>
<dbReference type="AlphaFoldDB" id="A0A9P1H1S6"/>